<evidence type="ECO:0000256" key="1">
    <source>
        <dbReference type="ARBA" id="ARBA00004141"/>
    </source>
</evidence>
<keyword evidence="7" id="KW-1185">Reference proteome</keyword>
<evidence type="ECO:0000256" key="5">
    <source>
        <dbReference type="SAM" id="Phobius"/>
    </source>
</evidence>
<evidence type="ECO:0000256" key="2">
    <source>
        <dbReference type="ARBA" id="ARBA00022692"/>
    </source>
</evidence>
<name>A0A2R6QSH2_ACTCC</name>
<reference evidence="7" key="2">
    <citation type="journal article" date="2018" name="BMC Genomics">
        <title>A manually annotated Actinidia chinensis var. chinensis (kiwifruit) genome highlights the challenges associated with draft genomes and gene prediction in plants.</title>
        <authorList>
            <person name="Pilkington S.M."/>
            <person name="Crowhurst R."/>
            <person name="Hilario E."/>
            <person name="Nardozza S."/>
            <person name="Fraser L."/>
            <person name="Peng Y."/>
            <person name="Gunaseelan K."/>
            <person name="Simpson R."/>
            <person name="Tahir J."/>
            <person name="Deroles S.C."/>
            <person name="Templeton K."/>
            <person name="Luo Z."/>
            <person name="Davy M."/>
            <person name="Cheng C."/>
            <person name="McNeilage M."/>
            <person name="Scaglione D."/>
            <person name="Liu Y."/>
            <person name="Zhang Q."/>
            <person name="Datson P."/>
            <person name="De Silva N."/>
            <person name="Gardiner S.E."/>
            <person name="Bassett H."/>
            <person name="Chagne D."/>
            <person name="McCallum J."/>
            <person name="Dzierzon H."/>
            <person name="Deng C."/>
            <person name="Wang Y.Y."/>
            <person name="Barron L."/>
            <person name="Manako K."/>
            <person name="Bowen J."/>
            <person name="Foster T.M."/>
            <person name="Erridge Z.A."/>
            <person name="Tiffin H."/>
            <person name="Waite C.N."/>
            <person name="Davies K.M."/>
            <person name="Grierson E.P."/>
            <person name="Laing W.A."/>
            <person name="Kirk R."/>
            <person name="Chen X."/>
            <person name="Wood M."/>
            <person name="Montefiori M."/>
            <person name="Brummell D.A."/>
            <person name="Schwinn K.E."/>
            <person name="Catanach A."/>
            <person name="Fullerton C."/>
            <person name="Li D."/>
            <person name="Meiyalaghan S."/>
            <person name="Nieuwenhuizen N."/>
            <person name="Read N."/>
            <person name="Prakash R."/>
            <person name="Hunter D."/>
            <person name="Zhang H."/>
            <person name="McKenzie M."/>
            <person name="Knabel M."/>
            <person name="Harris A."/>
            <person name="Allan A.C."/>
            <person name="Gleave A."/>
            <person name="Chen A."/>
            <person name="Janssen B.J."/>
            <person name="Plunkett B."/>
            <person name="Ampomah-Dwamena C."/>
            <person name="Voogd C."/>
            <person name="Leif D."/>
            <person name="Lafferty D."/>
            <person name="Souleyre E.J.F."/>
            <person name="Varkonyi-Gasic E."/>
            <person name="Gambi F."/>
            <person name="Hanley J."/>
            <person name="Yao J.L."/>
            <person name="Cheung J."/>
            <person name="David K.M."/>
            <person name="Warren B."/>
            <person name="Marsh K."/>
            <person name="Snowden K.C."/>
            <person name="Lin-Wang K."/>
            <person name="Brian L."/>
            <person name="Martinez-Sanchez M."/>
            <person name="Wang M."/>
            <person name="Ileperuma N."/>
            <person name="Macnee N."/>
            <person name="Campin R."/>
            <person name="McAtee P."/>
            <person name="Drummond R.S.M."/>
            <person name="Espley R.V."/>
            <person name="Ireland H.S."/>
            <person name="Wu R."/>
            <person name="Atkinson R.G."/>
            <person name="Karunairetnam S."/>
            <person name="Bulley S."/>
            <person name="Chunkath S."/>
            <person name="Hanley Z."/>
            <person name="Storey R."/>
            <person name="Thrimawithana A.H."/>
            <person name="Thomson S."/>
            <person name="David C."/>
            <person name="Testolin R."/>
            <person name="Huang H."/>
            <person name="Hellens R.P."/>
            <person name="Schaffer R.J."/>
        </authorList>
    </citation>
    <scope>NUCLEOTIDE SEQUENCE [LARGE SCALE GENOMIC DNA]</scope>
    <source>
        <strain evidence="7">cv. Red5</strain>
    </source>
</reference>
<protein>
    <submittedName>
        <fullName evidence="6">Tetraspanin-18 like</fullName>
    </submittedName>
</protein>
<accession>A0A2R6QSH2</accession>
<dbReference type="OMA" id="SESWIAR"/>
<evidence type="ECO:0000313" key="7">
    <source>
        <dbReference type="Proteomes" id="UP000241394"/>
    </source>
</evidence>
<dbReference type="FunCoup" id="A0A2R6QSH2">
    <property type="interactions" value="1194"/>
</dbReference>
<dbReference type="GO" id="GO:0016020">
    <property type="term" value="C:membrane"/>
    <property type="evidence" value="ECO:0007669"/>
    <property type="project" value="UniProtKB-SubCell"/>
</dbReference>
<dbReference type="Proteomes" id="UP000241394">
    <property type="component" value="Chromosome LG13"/>
</dbReference>
<sequence>MTEENMKITRSCCYTFLASIMKFLNFLQTFIGVAMILYSAYMLNIWNNHSVIPSPSPSPDYSQAVLPNPPAIRVSDSLNIAADFVSDDEFGLELHFFDLPAPWFIYAFMGMGILLCCINFIGHIAADFSNRCCLGFYALFVFLLMLLESALVAFVALDHQWEKDLPLDPTGQLDTVRLFIEENIDICKWVGIVVMTIQALSLLIAMILRTVCSSYDLEGAYDVGGGKTWKMLLNPPPSQKIWSRPHSDIWSSLMREKYGLSSGDAKQKLLNQTPSINAKPKQ</sequence>
<comment type="caution">
    <text evidence="6">The sequence shown here is derived from an EMBL/GenBank/DDBJ whole genome shotgun (WGS) entry which is preliminary data.</text>
</comment>
<dbReference type="OrthoDB" id="723894at2759"/>
<evidence type="ECO:0000256" key="4">
    <source>
        <dbReference type="ARBA" id="ARBA00023136"/>
    </source>
</evidence>
<reference evidence="6 7" key="1">
    <citation type="submission" date="2017-07" db="EMBL/GenBank/DDBJ databases">
        <title>An improved, manually edited Actinidia chinensis var. chinensis (kiwifruit) genome highlights the challenges associated with draft genomes and gene prediction in plants.</title>
        <authorList>
            <person name="Pilkington S."/>
            <person name="Crowhurst R."/>
            <person name="Hilario E."/>
            <person name="Nardozza S."/>
            <person name="Fraser L."/>
            <person name="Peng Y."/>
            <person name="Gunaseelan K."/>
            <person name="Simpson R."/>
            <person name="Tahir J."/>
            <person name="Deroles S."/>
            <person name="Templeton K."/>
            <person name="Luo Z."/>
            <person name="Davy M."/>
            <person name="Cheng C."/>
            <person name="Mcneilage M."/>
            <person name="Scaglione D."/>
            <person name="Liu Y."/>
            <person name="Zhang Q."/>
            <person name="Datson P."/>
            <person name="De Silva N."/>
            <person name="Gardiner S."/>
            <person name="Bassett H."/>
            <person name="Chagne D."/>
            <person name="Mccallum J."/>
            <person name="Dzierzon H."/>
            <person name="Deng C."/>
            <person name="Wang Y.-Y."/>
            <person name="Barron N."/>
            <person name="Manako K."/>
            <person name="Bowen J."/>
            <person name="Foster T."/>
            <person name="Erridge Z."/>
            <person name="Tiffin H."/>
            <person name="Waite C."/>
            <person name="Davies K."/>
            <person name="Grierson E."/>
            <person name="Laing W."/>
            <person name="Kirk R."/>
            <person name="Chen X."/>
            <person name="Wood M."/>
            <person name="Montefiori M."/>
            <person name="Brummell D."/>
            <person name="Schwinn K."/>
            <person name="Catanach A."/>
            <person name="Fullerton C."/>
            <person name="Li D."/>
            <person name="Meiyalaghan S."/>
            <person name="Nieuwenhuizen N."/>
            <person name="Read N."/>
            <person name="Prakash R."/>
            <person name="Hunter D."/>
            <person name="Zhang H."/>
            <person name="Mckenzie M."/>
            <person name="Knabel M."/>
            <person name="Harris A."/>
            <person name="Allan A."/>
            <person name="Chen A."/>
            <person name="Janssen B."/>
            <person name="Plunkett B."/>
            <person name="Dwamena C."/>
            <person name="Voogd C."/>
            <person name="Leif D."/>
            <person name="Lafferty D."/>
            <person name="Souleyre E."/>
            <person name="Varkonyi-Gasic E."/>
            <person name="Gambi F."/>
            <person name="Hanley J."/>
            <person name="Yao J.-L."/>
            <person name="Cheung J."/>
            <person name="David K."/>
            <person name="Warren B."/>
            <person name="Marsh K."/>
            <person name="Snowden K."/>
            <person name="Lin-Wang K."/>
            <person name="Brian L."/>
            <person name="Martinez-Sanchez M."/>
            <person name="Wang M."/>
            <person name="Ileperuma N."/>
            <person name="Macnee N."/>
            <person name="Campin R."/>
            <person name="Mcatee P."/>
            <person name="Drummond R."/>
            <person name="Espley R."/>
            <person name="Ireland H."/>
            <person name="Wu R."/>
            <person name="Atkinson R."/>
            <person name="Karunairetnam S."/>
            <person name="Bulley S."/>
            <person name="Chunkath S."/>
            <person name="Hanley Z."/>
            <person name="Storey R."/>
            <person name="Thrimawithana A."/>
            <person name="Thomson S."/>
            <person name="David C."/>
            <person name="Testolin R."/>
        </authorList>
    </citation>
    <scope>NUCLEOTIDE SEQUENCE [LARGE SCALE GENOMIC DNA]</scope>
    <source>
        <strain evidence="7">cv. Red5</strain>
        <tissue evidence="6">Young leaf</tissue>
    </source>
</reference>
<keyword evidence="2 5" id="KW-0812">Transmembrane</keyword>
<feature type="transmembrane region" description="Helical" evidence="5">
    <location>
        <begin position="134"/>
        <end position="157"/>
    </location>
</feature>
<dbReference type="Gramene" id="PSS14073">
    <property type="protein sequence ID" value="PSS14073"/>
    <property type="gene ID" value="CEY00_Acc14691"/>
</dbReference>
<keyword evidence="3 5" id="KW-1133">Transmembrane helix</keyword>
<dbReference type="InterPro" id="IPR018499">
    <property type="entry name" value="Tetraspanin/Peripherin"/>
</dbReference>
<dbReference type="EMBL" id="NKQK01000013">
    <property type="protein sequence ID" value="PSS14073.1"/>
    <property type="molecule type" value="Genomic_DNA"/>
</dbReference>
<gene>
    <name evidence="6" type="ORF">CEY00_Acc14691</name>
</gene>
<evidence type="ECO:0000313" key="6">
    <source>
        <dbReference type="EMBL" id="PSS14073.1"/>
    </source>
</evidence>
<feature type="transmembrane region" description="Helical" evidence="5">
    <location>
        <begin position="189"/>
        <end position="208"/>
    </location>
</feature>
<dbReference type="AlphaFoldDB" id="A0A2R6QSH2"/>
<evidence type="ECO:0000256" key="3">
    <source>
        <dbReference type="ARBA" id="ARBA00022989"/>
    </source>
</evidence>
<organism evidence="6 7">
    <name type="scientific">Actinidia chinensis var. chinensis</name>
    <name type="common">Chinese soft-hair kiwi</name>
    <dbReference type="NCBI Taxonomy" id="1590841"/>
    <lineage>
        <taxon>Eukaryota</taxon>
        <taxon>Viridiplantae</taxon>
        <taxon>Streptophyta</taxon>
        <taxon>Embryophyta</taxon>
        <taxon>Tracheophyta</taxon>
        <taxon>Spermatophyta</taxon>
        <taxon>Magnoliopsida</taxon>
        <taxon>eudicotyledons</taxon>
        <taxon>Gunneridae</taxon>
        <taxon>Pentapetalae</taxon>
        <taxon>asterids</taxon>
        <taxon>Ericales</taxon>
        <taxon>Actinidiaceae</taxon>
        <taxon>Actinidia</taxon>
    </lineage>
</organism>
<keyword evidence="4 5" id="KW-0472">Membrane</keyword>
<dbReference type="Pfam" id="PF00335">
    <property type="entry name" value="Tetraspanin"/>
    <property type="match status" value="1"/>
</dbReference>
<feature type="transmembrane region" description="Helical" evidence="5">
    <location>
        <begin position="103"/>
        <end position="122"/>
    </location>
</feature>
<comment type="subcellular location">
    <subcellularLocation>
        <location evidence="1">Membrane</location>
        <topology evidence="1">Multi-pass membrane protein</topology>
    </subcellularLocation>
</comment>
<proteinExistence type="predicted"/>
<feature type="transmembrane region" description="Helical" evidence="5">
    <location>
        <begin position="12"/>
        <end position="41"/>
    </location>
</feature>
<dbReference type="InParanoid" id="A0A2R6QSH2"/>